<dbReference type="AlphaFoldDB" id="Q9UHZ4"/>
<evidence type="ECO:0000313" key="1">
    <source>
        <dbReference type="EMBL" id="AAF20273.1"/>
    </source>
</evidence>
<gene>
    <name evidence="2" type="ORF">hCG_28359</name>
</gene>
<evidence type="ECO:0000313" key="2">
    <source>
        <dbReference type="EMBL" id="EAW87560.1"/>
    </source>
</evidence>
<reference evidence="2" key="3">
    <citation type="submission" date="2005-07" db="EMBL/GenBank/DDBJ databases">
        <authorList>
            <person name="Mural R.J."/>
            <person name="Istrail S."/>
            <person name="Sutton G."/>
            <person name="Florea L."/>
            <person name="Halpern A.L."/>
            <person name="Mobarry C.M."/>
            <person name="Lippert R."/>
            <person name="Walenz B."/>
            <person name="Shatkay H."/>
            <person name="Dew I."/>
            <person name="Miller J.R."/>
            <person name="Flanigan M.J."/>
            <person name="Edwards N.J."/>
            <person name="Bolanos R."/>
            <person name="Fasulo D."/>
            <person name="Halldorsson B.V."/>
            <person name="Hannenhalli S."/>
            <person name="Turner R."/>
            <person name="Yooseph S."/>
            <person name="Lu F."/>
            <person name="Nusskern D.R."/>
            <person name="Shue B.C."/>
            <person name="Zheng X.H."/>
            <person name="Zhong F."/>
            <person name="Delcher A.L."/>
            <person name="Huson D.H."/>
            <person name="Kravitz S.A."/>
            <person name="Mouchard L."/>
            <person name="Reinert K."/>
            <person name="Remington K.A."/>
            <person name="Clark A.G."/>
            <person name="Waterman M.S."/>
            <person name="Eichler E.E."/>
            <person name="Adams M.D."/>
            <person name="Hunkapiller M.W."/>
            <person name="Myers E.W."/>
            <person name="Venter J.C."/>
        </authorList>
    </citation>
    <scope>NUCLEOTIDE SEQUENCE</scope>
</reference>
<protein>
    <submittedName>
        <fullName evidence="2">HCG28359</fullName>
    </submittedName>
    <submittedName>
        <fullName evidence="1">PRO0767</fullName>
    </submittedName>
</protein>
<dbReference type="EMBL" id="AF113012">
    <property type="protein sequence ID" value="AAF20273.1"/>
    <property type="molecule type" value="mRNA"/>
</dbReference>
<organism evidence="1">
    <name type="scientific">Homo sapiens</name>
    <name type="common">Human</name>
    <dbReference type="NCBI Taxonomy" id="9606"/>
    <lineage>
        <taxon>Eukaryota</taxon>
        <taxon>Metazoa</taxon>
        <taxon>Chordata</taxon>
        <taxon>Craniata</taxon>
        <taxon>Vertebrata</taxon>
        <taxon>Euteleostomi</taxon>
        <taxon>Mammalia</taxon>
        <taxon>Eutheria</taxon>
        <taxon>Euarchontoglires</taxon>
        <taxon>Primates</taxon>
        <taxon>Haplorrhini</taxon>
        <taxon>Catarrhini</taxon>
        <taxon>Hominidae</taxon>
        <taxon>Homo</taxon>
    </lineage>
</organism>
<proteinExistence type="evidence at transcript level"/>
<sequence length="45" mass="5361">MCIQRVSYSSQYLVNPEKLPSEPILTVRYKNSHPERLQNVVPLWF</sequence>
<reference evidence="2" key="2">
    <citation type="journal article" date="2001" name="Science">
        <title>The sequence of the human genome.</title>
        <authorList>
            <person name="Venter J.C."/>
            <person name="Adams M.D."/>
            <person name="Myers E.W."/>
            <person name="Li P.W."/>
            <person name="Mural R.J."/>
            <person name="Sutton G.G."/>
            <person name="Smith H.O."/>
            <person name="Yandell M."/>
            <person name="Evans C.A."/>
            <person name="Holt R.A."/>
            <person name="Gocayne J.D."/>
            <person name="Amanatides P."/>
            <person name="Ballew R.M."/>
            <person name="Huson D.H."/>
            <person name="Wortman J.R."/>
            <person name="Zhang Q."/>
            <person name="Kodira C.D."/>
            <person name="Zheng X.H."/>
            <person name="Chen L."/>
            <person name="Skupski M."/>
            <person name="Subramanian G."/>
            <person name="Thomas P.D."/>
            <person name="Zhang J."/>
            <person name="Gabor Miklos G.L."/>
            <person name="Nelson C."/>
            <person name="Broder S."/>
            <person name="Clark A.G."/>
            <person name="Nadeau J."/>
            <person name="McKusick V.A."/>
            <person name="Zinder N."/>
            <person name="Levine A.J."/>
            <person name="Roberts R.J."/>
            <person name="Simon M."/>
            <person name="Slayman C."/>
            <person name="Hunkapiller M."/>
            <person name="Bolanos R."/>
            <person name="Delcher A."/>
            <person name="Dew I."/>
            <person name="Fasulo D."/>
            <person name="Flanigan M."/>
            <person name="Florea L."/>
            <person name="Halpern A."/>
            <person name="Hannenhalli S."/>
            <person name="Kravitz S."/>
            <person name="Levy S."/>
            <person name="Mobarry C."/>
            <person name="Reinert K."/>
            <person name="Remington K."/>
            <person name="Abu-Threideh J."/>
            <person name="Beasley E."/>
            <person name="Biddick K."/>
            <person name="Bonazzi V."/>
            <person name="Brandon R."/>
            <person name="Cargill M."/>
            <person name="Chandramouliswaran I."/>
            <person name="Charlab R."/>
            <person name="Chaturvedi K."/>
            <person name="Deng Z."/>
            <person name="Di Francesco V."/>
            <person name="Dunn P."/>
            <person name="Eilbeck K."/>
            <person name="Evangelista C."/>
            <person name="Gabrielian A.E."/>
            <person name="Gan W."/>
            <person name="Ge W."/>
            <person name="Gong F."/>
            <person name="Gu Z."/>
            <person name="Guan P."/>
            <person name="Heiman T.J."/>
            <person name="Higgins M.E."/>
            <person name="Ji R.R."/>
            <person name="Ke Z."/>
            <person name="Ketchum K.A."/>
            <person name="Lai Z."/>
            <person name="Lei Y."/>
            <person name="Li Z."/>
            <person name="Li J."/>
            <person name="Liang Y."/>
            <person name="Lin X."/>
            <person name="Lu F."/>
            <person name="Merkulov G.V."/>
            <person name="Milshina N."/>
            <person name="Moore H.M."/>
            <person name="Naik A.K."/>
            <person name="Narayan V.A."/>
            <person name="Neelam B."/>
            <person name="Nusskern D."/>
            <person name="Rusch D.B."/>
            <person name="Salzberg S."/>
            <person name="Shao W."/>
            <person name="Shue B."/>
            <person name="Sun J."/>
            <person name="Wang Z."/>
            <person name="Wang A."/>
            <person name="Wang X."/>
            <person name="Wang J."/>
            <person name="Wei M."/>
            <person name="Wides R."/>
            <person name="Xiao C."/>
            <person name="Yan C."/>
            <person name="Yao A."/>
            <person name="Ye J."/>
            <person name="Zhan M."/>
            <person name="Zhang W."/>
            <person name="Zhang H."/>
            <person name="Zhao Q."/>
            <person name="Zheng L."/>
            <person name="Zhong F."/>
            <person name="Zhong W."/>
            <person name="Zhu S."/>
            <person name="Zhao S."/>
            <person name="Gilbert D."/>
            <person name="Baumhueter S."/>
            <person name="Spier G."/>
            <person name="Carter C."/>
            <person name="Cravchik A."/>
            <person name="Woodage T."/>
            <person name="Ali F."/>
            <person name="An H."/>
            <person name="Awe A."/>
            <person name="Baldwin D."/>
            <person name="Baden H."/>
            <person name="Barnstead M."/>
            <person name="Barrow I."/>
            <person name="Beeson K."/>
            <person name="Busam D."/>
            <person name="Carver A."/>
            <person name="Center A."/>
            <person name="Cheng M.L."/>
            <person name="Curry L."/>
            <person name="Danaher S."/>
            <person name="Davenport L."/>
            <person name="Desilets R."/>
            <person name="Dietz S."/>
            <person name="Dodson K."/>
            <person name="Doup L."/>
            <person name="Ferriera S."/>
            <person name="Garg N."/>
            <person name="Gluecksmann A."/>
            <person name="Hart B."/>
            <person name="Haynes J."/>
            <person name="Haynes C."/>
            <person name="Heiner C."/>
            <person name="Hladun S."/>
            <person name="Hostin D."/>
            <person name="Houck J."/>
            <person name="Howland T."/>
            <person name="Ibegwam C."/>
            <person name="Johnson J."/>
            <person name="Kalush F."/>
            <person name="Kline L."/>
            <person name="Koduru S."/>
            <person name="Love A."/>
            <person name="Mann F."/>
            <person name="May D."/>
            <person name="McCawley S."/>
            <person name="McIntosh T."/>
            <person name="McMullen I."/>
            <person name="Moy M."/>
            <person name="Moy L."/>
            <person name="Murphy B."/>
            <person name="Nelson K."/>
            <person name="Pfannkoch C."/>
            <person name="Pratts E."/>
            <person name="Puri V."/>
            <person name="Qureshi H."/>
            <person name="Reardon M."/>
            <person name="Rodriguez R."/>
            <person name="Rogers Y.H."/>
            <person name="Romblad D."/>
            <person name="Ruhfel B."/>
            <person name="Scott R."/>
            <person name="Sitter C."/>
            <person name="Smallwood M."/>
            <person name="Stewart E."/>
            <person name="Strong R."/>
            <person name="Suh E."/>
            <person name="Thomas R."/>
            <person name="Tint N.N."/>
            <person name="Tse S."/>
            <person name="Vech C."/>
            <person name="Wang G."/>
            <person name="Wetter J."/>
            <person name="Williams S."/>
            <person name="Williams M."/>
            <person name="Windsor S."/>
            <person name="Winn-Deen E."/>
            <person name="Wolfe K."/>
            <person name="Zaveri J."/>
            <person name="Zaveri K."/>
            <person name="Abril J.F."/>
            <person name="Guigo R."/>
            <person name="Campbell M.J."/>
            <person name="Sjolander K.V."/>
            <person name="Karlak B."/>
            <person name="Kejariwal A."/>
            <person name="Mi H."/>
            <person name="Lazareva B."/>
            <person name="Hatton T."/>
            <person name="Narechania A."/>
            <person name="Diemer K."/>
            <person name="Muruganujan A."/>
            <person name="Guo N."/>
            <person name="Sato S."/>
            <person name="Bafna V."/>
            <person name="Istrail S."/>
            <person name="Lippert R."/>
            <person name="Schwartz R."/>
            <person name="Walenz B."/>
            <person name="Yooseph S."/>
            <person name="Allen D."/>
            <person name="Basu A."/>
            <person name="Baxendale J."/>
            <person name="Blick L."/>
            <person name="Caminha M."/>
            <person name="Carnes-Stine J."/>
            <person name="Caulk P."/>
            <person name="Chiang Y.H."/>
            <person name="Coyne M."/>
            <person name="Dahlke C."/>
            <person name="Mays A."/>
            <person name="Dombroski M."/>
            <person name="Donnelly M."/>
            <person name="Ely D."/>
            <person name="Esparham S."/>
            <person name="Fosler C."/>
            <person name="Gire H."/>
            <person name="Glanowski S."/>
            <person name="Glasser K."/>
            <person name="Glodek A."/>
            <person name="Gorokhov M."/>
            <person name="Graham K."/>
            <person name="Gropman B."/>
            <person name="Harris M."/>
            <person name="Heil J."/>
            <person name="Henderson S."/>
            <person name="Hoover J."/>
            <person name="Jennings D."/>
            <person name="Jordan C."/>
            <person name="Jordan J."/>
            <person name="Kasha J."/>
            <person name="Kagan L."/>
            <person name="Kraft C."/>
            <person name="Levitsky A."/>
            <person name="Lewis M."/>
            <person name="Liu X."/>
            <person name="Lopez J."/>
            <person name="Ma D."/>
            <person name="Majoros W."/>
            <person name="McDaniel J."/>
            <person name="Murphy S."/>
            <person name="Newman M."/>
            <person name="Nguyen T."/>
            <person name="Nguyen N."/>
            <person name="Nodell M."/>
            <person name="Pan S."/>
            <person name="Peck J."/>
            <person name="Peterson M."/>
            <person name="Rowe W."/>
            <person name="Sanders R."/>
            <person name="Scott J."/>
            <person name="Simpson M."/>
            <person name="Smith T."/>
            <person name="Sprague A."/>
            <person name="Stockwell T."/>
            <person name="Turner R."/>
            <person name="Venter E."/>
            <person name="Wang M."/>
            <person name="Wen M."/>
            <person name="Wu D."/>
            <person name="Wu M."/>
            <person name="Xia A."/>
            <person name="Zandieh A."/>
            <person name="Zhu X."/>
        </authorList>
    </citation>
    <scope>NUCLEOTIDE SEQUENCE</scope>
</reference>
<dbReference type="EMBL" id="CH471090">
    <property type="protein sequence ID" value="EAW87560.1"/>
    <property type="molecule type" value="Genomic_DNA"/>
</dbReference>
<reference evidence="1" key="1">
    <citation type="submission" date="1998-12" db="EMBL/GenBank/DDBJ databases">
        <title>Functional prediction of the coding sequences of 14 new genes deduced by analysis of cDNA clones from human fetal liver.</title>
        <authorList>
            <person name="Zhang C."/>
            <person name="Yu Y."/>
            <person name="Zhang S."/>
            <person name="Ouyang S."/>
            <person name="Luo L."/>
            <person name="Wei H."/>
            <person name="Zhou G."/>
            <person name="Liu M."/>
            <person name="He F."/>
        </authorList>
    </citation>
    <scope>NUCLEOTIDE SEQUENCE</scope>
    <source>
        <tissue evidence="1">Liver</tissue>
    </source>
</reference>
<name>Q9UHZ4_HUMAN</name>
<accession>Q9UHZ4</accession>